<comment type="caution">
    <text evidence="2">The sequence shown here is derived from an EMBL/GenBank/DDBJ whole genome shotgun (WGS) entry which is preliminary data.</text>
</comment>
<dbReference type="Gene3D" id="3.40.50.1820">
    <property type="entry name" value="alpha/beta hydrolase"/>
    <property type="match status" value="1"/>
</dbReference>
<accession>A0ABT2GHC5</accession>
<dbReference type="RefSeq" id="WP_259485722.1">
    <property type="nucleotide sequence ID" value="NZ_JANTEZ010000002.1"/>
</dbReference>
<dbReference type="InterPro" id="IPR000073">
    <property type="entry name" value="AB_hydrolase_1"/>
</dbReference>
<dbReference type="Pfam" id="PF00561">
    <property type="entry name" value="Abhydrolase_1"/>
    <property type="match status" value="1"/>
</dbReference>
<dbReference type="GO" id="GO:0016787">
    <property type="term" value="F:hydrolase activity"/>
    <property type="evidence" value="ECO:0007669"/>
    <property type="project" value="UniProtKB-KW"/>
</dbReference>
<dbReference type="PRINTS" id="PR00111">
    <property type="entry name" value="ABHYDROLASE"/>
</dbReference>
<organism evidence="2 3">
    <name type="scientific">Herbiconiux gentiana</name>
    <dbReference type="NCBI Taxonomy" id="2970912"/>
    <lineage>
        <taxon>Bacteria</taxon>
        <taxon>Bacillati</taxon>
        <taxon>Actinomycetota</taxon>
        <taxon>Actinomycetes</taxon>
        <taxon>Micrococcales</taxon>
        <taxon>Microbacteriaceae</taxon>
        <taxon>Herbiconiux</taxon>
    </lineage>
</organism>
<dbReference type="PANTHER" id="PTHR43798:SF5">
    <property type="entry name" value="MONOACYLGLYCEROL LIPASE ABHD6"/>
    <property type="match status" value="1"/>
</dbReference>
<dbReference type="SUPFAM" id="SSF53474">
    <property type="entry name" value="alpha/beta-Hydrolases"/>
    <property type="match status" value="1"/>
</dbReference>
<gene>
    <name evidence="2" type="ORF">NVV95_06475</name>
</gene>
<dbReference type="InterPro" id="IPR029058">
    <property type="entry name" value="AB_hydrolase_fold"/>
</dbReference>
<keyword evidence="3" id="KW-1185">Reference proteome</keyword>
<evidence type="ECO:0000259" key="1">
    <source>
        <dbReference type="Pfam" id="PF00561"/>
    </source>
</evidence>
<dbReference type="PANTHER" id="PTHR43798">
    <property type="entry name" value="MONOACYLGLYCEROL LIPASE"/>
    <property type="match status" value="1"/>
</dbReference>
<evidence type="ECO:0000313" key="3">
    <source>
        <dbReference type="Proteomes" id="UP001165580"/>
    </source>
</evidence>
<keyword evidence="2" id="KW-0378">Hydrolase</keyword>
<dbReference type="InterPro" id="IPR050266">
    <property type="entry name" value="AB_hydrolase_sf"/>
</dbReference>
<dbReference type="Proteomes" id="UP001165580">
    <property type="component" value="Unassembled WGS sequence"/>
</dbReference>
<proteinExistence type="predicted"/>
<feature type="domain" description="AB hydrolase-1" evidence="1">
    <location>
        <begin position="48"/>
        <end position="274"/>
    </location>
</feature>
<protein>
    <submittedName>
        <fullName evidence="2">Alpha/beta hydrolase</fullName>
    </submittedName>
</protein>
<reference evidence="2" key="1">
    <citation type="submission" date="2022-08" db="EMBL/GenBank/DDBJ databases">
        <authorList>
            <person name="Deng Y."/>
            <person name="Han X.-F."/>
            <person name="Zhang Y.-Q."/>
        </authorList>
    </citation>
    <scope>NUCLEOTIDE SEQUENCE</scope>
    <source>
        <strain evidence="2">CPCC 205716</strain>
    </source>
</reference>
<evidence type="ECO:0000313" key="2">
    <source>
        <dbReference type="EMBL" id="MCS5714196.1"/>
    </source>
</evidence>
<dbReference type="EMBL" id="JANTEZ010000002">
    <property type="protein sequence ID" value="MCS5714196.1"/>
    <property type="molecule type" value="Genomic_DNA"/>
</dbReference>
<name>A0ABT2GHC5_9MICO</name>
<sequence>MTITSETEPVTSHSAPNLVIRAANGEEYAYRRFGTVSDGVPTVFLQHFRGNLDNWDPVLVDAIAERREVILVDNVGVGGSSGAVPTTVAQMARDITAFLDALEVTRYDLFGFSLGGFVAQELALLRPTAVRTVTLAGTGPMGAPRMHGWREDIRRESHHDQSTAESLLYIFFAHTDSSRALGAQFLTRIFERQEDRDAPTTTAARDAQYDAVLDWGIPDLGKLERLRGITQPTLILQGDNDLMIPTPGSHILAGLIPDARLHVFPDAAHASIFQYPEQAAALVNAFLDSTTNRKEDS</sequence>